<comment type="similarity">
    <text evidence="1 2">Belongs to the CutC family.</text>
</comment>
<proteinExistence type="inferred from homology"/>
<dbReference type="AlphaFoldDB" id="A0A518GZ94"/>
<evidence type="ECO:0000313" key="3">
    <source>
        <dbReference type="EMBL" id="QDV33917.1"/>
    </source>
</evidence>
<sequence length="235" mass="24512">MPRSITVEICVEGLGSALAAGEGGADRVELCEDLAVGGVTPSAGAIEVACRRLAIPVQVLIRPRGGDFDYSEAEFEAMRLDIALARDRGASGVVLGVLRPDGRVDEPRNAALIREARPMSVTFHRAFDEVPDPMAALDTLIGLGVDRVLTSGRADSARSGVKTLRALVSRSAGRLAVLGGGRVTIEAIPDLIGAGLSEIHVGSAACRGGRTDPDLVRRIVSAARLEMRRAGEGGR</sequence>
<name>A0A518GZ94_9BACT</name>
<dbReference type="GO" id="GO:0005737">
    <property type="term" value="C:cytoplasm"/>
    <property type="evidence" value="ECO:0007669"/>
    <property type="project" value="UniProtKB-SubCell"/>
</dbReference>
<evidence type="ECO:0000313" key="4">
    <source>
        <dbReference type="Proteomes" id="UP000317835"/>
    </source>
</evidence>
<dbReference type="EMBL" id="CP036426">
    <property type="protein sequence ID" value="QDV33917.1"/>
    <property type="molecule type" value="Genomic_DNA"/>
</dbReference>
<dbReference type="RefSeq" id="WP_145268411.1">
    <property type="nucleotide sequence ID" value="NZ_CP036426.1"/>
</dbReference>
<comment type="caution">
    <text evidence="2">Once thought to be involved in copper homeostasis, experiments in E.coli have shown this is not the case.</text>
</comment>
<dbReference type="HAMAP" id="MF_00795">
    <property type="entry name" value="CutC"/>
    <property type="match status" value="1"/>
</dbReference>
<dbReference type="Proteomes" id="UP000317835">
    <property type="component" value="Chromosome"/>
</dbReference>
<accession>A0A518GZ94</accession>
<protein>
    <recommendedName>
        <fullName evidence="2">PF03932 family protein CutC</fullName>
    </recommendedName>
</protein>
<gene>
    <name evidence="2 3" type="primary">cutC</name>
    <name evidence="3" type="ORF">ElP_17980</name>
</gene>
<dbReference type="InterPro" id="IPR036822">
    <property type="entry name" value="CutC-like_dom_sf"/>
</dbReference>
<dbReference type="PANTHER" id="PTHR12598">
    <property type="entry name" value="COPPER HOMEOSTASIS PROTEIN CUTC"/>
    <property type="match status" value="1"/>
</dbReference>
<dbReference type="KEGG" id="tpla:ElP_17980"/>
<dbReference type="Gene3D" id="3.20.20.380">
    <property type="entry name" value="Copper homeostasis (CutC) domain"/>
    <property type="match status" value="1"/>
</dbReference>
<evidence type="ECO:0000256" key="2">
    <source>
        <dbReference type="HAMAP-Rule" id="MF_00795"/>
    </source>
</evidence>
<dbReference type="GO" id="GO:0005507">
    <property type="term" value="F:copper ion binding"/>
    <property type="evidence" value="ECO:0007669"/>
    <property type="project" value="TreeGrafter"/>
</dbReference>
<reference evidence="3 4" key="1">
    <citation type="submission" date="2019-02" db="EMBL/GenBank/DDBJ databases">
        <title>Deep-cultivation of Planctomycetes and their phenomic and genomic characterization uncovers novel biology.</title>
        <authorList>
            <person name="Wiegand S."/>
            <person name="Jogler M."/>
            <person name="Boedeker C."/>
            <person name="Pinto D."/>
            <person name="Vollmers J."/>
            <person name="Rivas-Marin E."/>
            <person name="Kohn T."/>
            <person name="Peeters S.H."/>
            <person name="Heuer A."/>
            <person name="Rast P."/>
            <person name="Oberbeckmann S."/>
            <person name="Bunk B."/>
            <person name="Jeske O."/>
            <person name="Meyerdierks A."/>
            <person name="Storesund J.E."/>
            <person name="Kallscheuer N."/>
            <person name="Luecker S."/>
            <person name="Lage O.M."/>
            <person name="Pohl T."/>
            <person name="Merkel B.J."/>
            <person name="Hornburger P."/>
            <person name="Mueller R.-W."/>
            <person name="Bruemmer F."/>
            <person name="Labrenz M."/>
            <person name="Spormann A.M."/>
            <person name="Op den Camp H."/>
            <person name="Overmann J."/>
            <person name="Amann R."/>
            <person name="Jetten M.S.M."/>
            <person name="Mascher T."/>
            <person name="Medema M.H."/>
            <person name="Devos D.P."/>
            <person name="Kaster A.-K."/>
            <person name="Ovreas L."/>
            <person name="Rohde M."/>
            <person name="Galperin M.Y."/>
            <person name="Jogler C."/>
        </authorList>
    </citation>
    <scope>NUCLEOTIDE SEQUENCE [LARGE SCALE GENOMIC DNA]</scope>
    <source>
        <strain evidence="3 4">ElP</strain>
    </source>
</reference>
<dbReference type="OrthoDB" id="9815677at2"/>
<dbReference type="PANTHER" id="PTHR12598:SF0">
    <property type="entry name" value="COPPER HOMEOSTASIS PROTEIN CUTC HOMOLOG"/>
    <property type="match status" value="1"/>
</dbReference>
<dbReference type="InterPro" id="IPR005627">
    <property type="entry name" value="CutC-like"/>
</dbReference>
<keyword evidence="2" id="KW-0963">Cytoplasm</keyword>
<evidence type="ECO:0000256" key="1">
    <source>
        <dbReference type="ARBA" id="ARBA00007768"/>
    </source>
</evidence>
<dbReference type="SUPFAM" id="SSF110395">
    <property type="entry name" value="CutC-like"/>
    <property type="match status" value="1"/>
</dbReference>
<dbReference type="Pfam" id="PF03932">
    <property type="entry name" value="CutC"/>
    <property type="match status" value="1"/>
</dbReference>
<comment type="subcellular location">
    <subcellularLocation>
        <location evidence="2">Cytoplasm</location>
    </subcellularLocation>
</comment>
<organism evidence="3 4">
    <name type="scientific">Tautonia plasticadhaerens</name>
    <dbReference type="NCBI Taxonomy" id="2527974"/>
    <lineage>
        <taxon>Bacteria</taxon>
        <taxon>Pseudomonadati</taxon>
        <taxon>Planctomycetota</taxon>
        <taxon>Planctomycetia</taxon>
        <taxon>Isosphaerales</taxon>
        <taxon>Isosphaeraceae</taxon>
        <taxon>Tautonia</taxon>
    </lineage>
</organism>
<keyword evidence="4" id="KW-1185">Reference proteome</keyword>